<accession>A0A444MIN2</accession>
<dbReference type="OrthoDB" id="2936081at2"/>
<dbReference type="Pfam" id="PF11042">
    <property type="entry name" value="DUF2750"/>
    <property type="match status" value="1"/>
</dbReference>
<protein>
    <submittedName>
        <fullName evidence="1">DUF2750 domain-containing protein</fullName>
    </submittedName>
</protein>
<reference evidence="1 2" key="1">
    <citation type="submission" date="2019-01" db="EMBL/GenBank/DDBJ databases">
        <title>Mucilaginibacter antarcticum sp. nov., isolated from antarctic soil.</title>
        <authorList>
            <person name="Yan Y.-Q."/>
            <person name="Du Z.-J."/>
        </authorList>
    </citation>
    <scope>NUCLEOTIDE SEQUENCE [LARGE SCALE GENOMIC DNA]</scope>
    <source>
        <strain evidence="1 2">F01003</strain>
    </source>
</reference>
<gene>
    <name evidence="1" type="ORF">EPL05_20710</name>
</gene>
<dbReference type="AlphaFoldDB" id="A0A444MIN2"/>
<sequence>MANDSTTTERDYQLFIERVAASKLVWGLKSKNGWANSHSADSEDTDVVPFWSERAYAKACARDDWKDFTPTEIPLGQFLENWCVGMAEDDTLIGINWDPKMQGEEEDALGIALDVLNQLKVINSAIKFVNYTSIDDFISQISEEE</sequence>
<keyword evidence="2" id="KW-1185">Reference proteome</keyword>
<dbReference type="EMBL" id="SBIW01000012">
    <property type="protein sequence ID" value="RWY48012.1"/>
    <property type="molecule type" value="Genomic_DNA"/>
</dbReference>
<dbReference type="InterPro" id="IPR021284">
    <property type="entry name" value="DUF2750"/>
</dbReference>
<name>A0A444MIN2_9SPHI</name>
<comment type="caution">
    <text evidence="1">The sequence shown here is derived from an EMBL/GenBank/DDBJ whole genome shotgun (WGS) entry which is preliminary data.</text>
</comment>
<dbReference type="Proteomes" id="UP000286701">
    <property type="component" value="Unassembled WGS sequence"/>
</dbReference>
<proteinExistence type="predicted"/>
<organism evidence="1 2">
    <name type="scientific">Mucilaginibacter gilvus</name>
    <dbReference type="NCBI Taxonomy" id="2305909"/>
    <lineage>
        <taxon>Bacteria</taxon>
        <taxon>Pseudomonadati</taxon>
        <taxon>Bacteroidota</taxon>
        <taxon>Sphingobacteriia</taxon>
        <taxon>Sphingobacteriales</taxon>
        <taxon>Sphingobacteriaceae</taxon>
        <taxon>Mucilaginibacter</taxon>
    </lineage>
</organism>
<dbReference type="RefSeq" id="WP_128535906.1">
    <property type="nucleotide sequence ID" value="NZ_SBIW01000012.1"/>
</dbReference>
<evidence type="ECO:0000313" key="1">
    <source>
        <dbReference type="EMBL" id="RWY48012.1"/>
    </source>
</evidence>
<evidence type="ECO:0000313" key="2">
    <source>
        <dbReference type="Proteomes" id="UP000286701"/>
    </source>
</evidence>